<feature type="region of interest" description="Disordered" evidence="1">
    <location>
        <begin position="394"/>
        <end position="516"/>
    </location>
</feature>
<dbReference type="PANTHER" id="PTHR21024">
    <property type="entry name" value="GROWTH HORMONE-INDUCIBLE SOLUBLE PROTEIN-RELATED"/>
    <property type="match status" value="1"/>
</dbReference>
<gene>
    <name evidence="2" type="ORF">M9Y10_010746</name>
</gene>
<dbReference type="InterPro" id="IPR052000">
    <property type="entry name" value="ETFRF1"/>
</dbReference>
<dbReference type="SUPFAM" id="SSF49785">
    <property type="entry name" value="Galactose-binding domain-like"/>
    <property type="match status" value="1"/>
</dbReference>
<dbReference type="InterPro" id="IPR008979">
    <property type="entry name" value="Galactose-bd-like_sf"/>
</dbReference>
<dbReference type="Gene3D" id="2.60.120.260">
    <property type="entry name" value="Galactose-binding domain-like"/>
    <property type="match status" value="1"/>
</dbReference>
<dbReference type="InterPro" id="IPR027417">
    <property type="entry name" value="P-loop_NTPase"/>
</dbReference>
<reference evidence="2 3" key="1">
    <citation type="submission" date="2024-04" db="EMBL/GenBank/DDBJ databases">
        <title>Tritrichomonas musculus Genome.</title>
        <authorList>
            <person name="Alves-Ferreira E."/>
            <person name="Grigg M."/>
            <person name="Lorenzi H."/>
            <person name="Galac M."/>
        </authorList>
    </citation>
    <scope>NUCLEOTIDE SEQUENCE [LARGE SCALE GENOMIC DNA]</scope>
    <source>
        <strain evidence="2 3">EAF2021</strain>
    </source>
</reference>
<dbReference type="EMBL" id="JAPFFF010000016">
    <property type="protein sequence ID" value="KAK8865209.1"/>
    <property type="molecule type" value="Genomic_DNA"/>
</dbReference>
<dbReference type="CDD" id="cd02019">
    <property type="entry name" value="NK"/>
    <property type="match status" value="1"/>
</dbReference>
<name>A0ABR2IN61_9EUKA</name>
<comment type="caution">
    <text evidence="2">The sequence shown here is derived from an EMBL/GenBank/DDBJ whole genome shotgun (WGS) entry which is preliminary data.</text>
</comment>
<dbReference type="Gene3D" id="3.40.50.300">
    <property type="entry name" value="P-loop containing nucleotide triphosphate hydrolases"/>
    <property type="match status" value="1"/>
</dbReference>
<proteinExistence type="predicted"/>
<dbReference type="Proteomes" id="UP001470230">
    <property type="component" value="Unassembled WGS sequence"/>
</dbReference>
<keyword evidence="3" id="KW-1185">Reference proteome</keyword>
<protein>
    <recommendedName>
        <fullName evidence="4">F5/8 type C domain-containing protein</fullName>
    </recommendedName>
</protein>
<dbReference type="SUPFAM" id="SSF52540">
    <property type="entry name" value="P-loop containing nucleoside triphosphate hydrolases"/>
    <property type="match status" value="1"/>
</dbReference>
<evidence type="ECO:0000313" key="2">
    <source>
        <dbReference type="EMBL" id="KAK8865209.1"/>
    </source>
</evidence>
<evidence type="ECO:0008006" key="4">
    <source>
        <dbReference type="Google" id="ProtNLM"/>
    </source>
</evidence>
<evidence type="ECO:0000313" key="3">
    <source>
        <dbReference type="Proteomes" id="UP001470230"/>
    </source>
</evidence>
<organism evidence="2 3">
    <name type="scientific">Tritrichomonas musculus</name>
    <dbReference type="NCBI Taxonomy" id="1915356"/>
    <lineage>
        <taxon>Eukaryota</taxon>
        <taxon>Metamonada</taxon>
        <taxon>Parabasalia</taxon>
        <taxon>Tritrichomonadida</taxon>
        <taxon>Tritrichomonadidae</taxon>
        <taxon>Tritrichomonas</taxon>
    </lineage>
</organism>
<evidence type="ECO:0000256" key="1">
    <source>
        <dbReference type="SAM" id="MobiDB-lite"/>
    </source>
</evidence>
<sequence length="715" mass="84487">MEKIDKNLNKIILDTKVQMVMKNGLIRKSNVVIFLGNTGSGKSTLTLILAGKKVQIKVHKRIVELVCEGIKSGNKSFTDLPEIINDELNGITFVDTPGQKDTKGYVQQIKNAYSIHDLFNSNNIEKKVKILLVIKAEEIGVIRSESVQNLFNRLDEMFPNLTESEKKAFGIVFSCEIRNKDALYYIDKLNNEADESTVKWCNYFENHLEQVFIFPEASGEDGQSLVFDGKGHLIDFCKKDQMINPKPELSFDEEAKLYLKGGFSNHIYDLLQEAGKIFQKIDDIYQTLTDINELNKWSQNLLNFSKIQIKSPSILKNAIESNIVDGKSNFKREFERLDDLNALHTFYIDALKTNDLEIIEKIKNPMDKKISKLISKFNTHKKLVIEKQEAERKRLEAEHKKQEAERKRQDEERKRLEAEHKKEEAERKRQDEERKRLEAEHKKEEAERKRQDEERKRLEAEHKKQEAERKRQDEERKRLEAEHKREEAERKRQDAEKKMQEEKQKRIEKEKEVEENRKRLQFSQENNIKIKQLNDRVKGLLVKDEIIFLYSDEKKGICNSLTIDQILITSNSVRQESNPENVFFFDDKNYYSEDKADSYICFNFLRRKVKIDYFNIFYAQYNKNCLIHFRIEGSNDTTNWITLLTVNNNDERNNSEANGDLYTIKHPYYPKEDEYKLYYKYIRIIQTGYSYNSYSYVMGIKNIEFYGNISEPIDI</sequence>
<accession>A0ABR2IN61</accession>
<dbReference type="PANTHER" id="PTHR21024:SF0">
    <property type="entry name" value="ELECTRON TRANSFER FLAVOPROTEIN REGULATORY FACTOR 1"/>
    <property type="match status" value="1"/>
</dbReference>